<evidence type="ECO:0000313" key="3">
    <source>
        <dbReference type="Proteomes" id="UP000504636"/>
    </source>
</evidence>
<dbReference type="EMBL" id="MU003703">
    <property type="protein sequence ID" value="KAF2808160.1"/>
    <property type="molecule type" value="Genomic_DNA"/>
</dbReference>
<proteinExistence type="predicted"/>
<name>A0A6A6YHC4_9PEZI</name>
<dbReference type="AlphaFoldDB" id="A0A6A6YHC4"/>
<dbReference type="InterPro" id="IPR023375">
    <property type="entry name" value="ADC_dom_sf"/>
</dbReference>
<reference evidence="4" key="2">
    <citation type="submission" date="2020-04" db="EMBL/GenBank/DDBJ databases">
        <authorList>
            <consortium name="NCBI Genome Project"/>
        </authorList>
    </citation>
    <scope>NUCLEOTIDE SEQUENCE</scope>
    <source>
        <strain evidence="4">CBS 304.34</strain>
    </source>
</reference>
<reference evidence="2 4" key="1">
    <citation type="journal article" date="2020" name="Stud. Mycol.">
        <title>101 Dothideomycetes genomes: a test case for predicting lifestyles and emergence of pathogens.</title>
        <authorList>
            <person name="Haridas S."/>
            <person name="Albert R."/>
            <person name="Binder M."/>
            <person name="Bloem J."/>
            <person name="Labutti K."/>
            <person name="Salamov A."/>
            <person name="Andreopoulos B."/>
            <person name="Baker S."/>
            <person name="Barry K."/>
            <person name="Bills G."/>
            <person name="Bluhm B."/>
            <person name="Cannon C."/>
            <person name="Castanera R."/>
            <person name="Culley D."/>
            <person name="Daum C."/>
            <person name="Ezra D."/>
            <person name="Gonzalez J."/>
            <person name="Henrissat B."/>
            <person name="Kuo A."/>
            <person name="Liang C."/>
            <person name="Lipzen A."/>
            <person name="Lutzoni F."/>
            <person name="Magnuson J."/>
            <person name="Mondo S."/>
            <person name="Nolan M."/>
            <person name="Ohm R."/>
            <person name="Pangilinan J."/>
            <person name="Park H.-J."/>
            <person name="Ramirez L."/>
            <person name="Alfaro M."/>
            <person name="Sun H."/>
            <person name="Tritt A."/>
            <person name="Yoshinaga Y."/>
            <person name="Zwiers L.-H."/>
            <person name="Turgeon B."/>
            <person name="Goodwin S."/>
            <person name="Spatafora J."/>
            <person name="Crous P."/>
            <person name="Grigoriev I."/>
        </authorList>
    </citation>
    <scope>NUCLEOTIDE SEQUENCE</scope>
    <source>
        <strain evidence="2 4">CBS 304.34</strain>
    </source>
</reference>
<reference evidence="4" key="3">
    <citation type="submission" date="2025-04" db="UniProtKB">
        <authorList>
            <consortium name="RefSeq"/>
        </authorList>
    </citation>
    <scope>IDENTIFICATION</scope>
    <source>
        <strain evidence="4">CBS 304.34</strain>
    </source>
</reference>
<sequence length="321" mass="35648">MAQIAESIPAPVPVKPAPWNTQCESYWLMLYMPAVLPEGVYDPLEASSPHFADPKASGEFKGGLAIIMVVRYKDTPTGPYDELLLIPGAFRTPTSSNLLSHRILNRIARIYVSQRDTCYNGRANWNIPKHLARFSFSSPPVSSTTPTPKSLTLAVYPPDPTSTIPFFSATLTPFTWLPAIPFSTRYMPLNTELGQPPLPAAPRTSKVHSPLSNSSKAKDPYDITKDQAELLVGTERWCSMPINAYSPKTRGMWVEVHSPAYLPQKNRDGADGAGEGEGVVSEEEARKEAQRWWPQGVKPWRMGAWMEEAEITIPAPVEWKL</sequence>
<gene>
    <name evidence="2 4" type="ORF">BDZ99DRAFT_509512</name>
</gene>
<keyword evidence="3" id="KW-1185">Reference proteome</keyword>
<dbReference type="PANTHER" id="PTHR40518">
    <property type="entry name" value="ACETOACETATE DECARBOXYLASE"/>
    <property type="match status" value="1"/>
</dbReference>
<dbReference type="OrthoDB" id="9970474at2759"/>
<feature type="region of interest" description="Disordered" evidence="1">
    <location>
        <begin position="263"/>
        <end position="290"/>
    </location>
</feature>
<evidence type="ECO:0000313" key="2">
    <source>
        <dbReference type="EMBL" id="KAF2808160.1"/>
    </source>
</evidence>
<accession>A0A6A6YHC4</accession>
<evidence type="ECO:0000256" key="1">
    <source>
        <dbReference type="SAM" id="MobiDB-lite"/>
    </source>
</evidence>
<dbReference type="Gene3D" id="2.40.400.10">
    <property type="entry name" value="Acetoacetate decarboxylase-like"/>
    <property type="match status" value="1"/>
</dbReference>
<dbReference type="RefSeq" id="XP_033575124.1">
    <property type="nucleotide sequence ID" value="XM_033724409.1"/>
</dbReference>
<evidence type="ECO:0000313" key="4">
    <source>
        <dbReference type="RefSeq" id="XP_033575124.1"/>
    </source>
</evidence>
<evidence type="ECO:0008006" key="5">
    <source>
        <dbReference type="Google" id="ProtNLM"/>
    </source>
</evidence>
<protein>
    <recommendedName>
        <fullName evidence="5">Acetoacetate decarboxylase</fullName>
    </recommendedName>
</protein>
<organism evidence="2">
    <name type="scientific">Mytilinidion resinicola</name>
    <dbReference type="NCBI Taxonomy" id="574789"/>
    <lineage>
        <taxon>Eukaryota</taxon>
        <taxon>Fungi</taxon>
        <taxon>Dikarya</taxon>
        <taxon>Ascomycota</taxon>
        <taxon>Pezizomycotina</taxon>
        <taxon>Dothideomycetes</taxon>
        <taxon>Pleosporomycetidae</taxon>
        <taxon>Mytilinidiales</taxon>
        <taxon>Mytilinidiaceae</taxon>
        <taxon>Mytilinidion</taxon>
    </lineage>
</organism>
<feature type="region of interest" description="Disordered" evidence="1">
    <location>
        <begin position="193"/>
        <end position="219"/>
    </location>
</feature>
<dbReference type="PANTHER" id="PTHR40518:SF1">
    <property type="entry name" value="ACETOACETATE DECARBOXYLASE"/>
    <property type="match status" value="1"/>
</dbReference>
<dbReference type="GeneID" id="54465302"/>
<dbReference type="Proteomes" id="UP000504636">
    <property type="component" value="Unplaced"/>
</dbReference>
<dbReference type="SUPFAM" id="SSF160104">
    <property type="entry name" value="Acetoacetate decarboxylase-like"/>
    <property type="match status" value="1"/>
</dbReference>